<organism evidence="3 4">
    <name type="scientific">Arcicella aquatica</name>
    <dbReference type="NCBI Taxonomy" id="217141"/>
    <lineage>
        <taxon>Bacteria</taxon>
        <taxon>Pseudomonadati</taxon>
        <taxon>Bacteroidota</taxon>
        <taxon>Cytophagia</taxon>
        <taxon>Cytophagales</taxon>
        <taxon>Flectobacillaceae</taxon>
        <taxon>Arcicella</taxon>
    </lineage>
</organism>
<evidence type="ECO:0000256" key="1">
    <source>
        <dbReference type="RuleBase" id="RU003682"/>
    </source>
</evidence>
<name>A0ABU5QNG7_9BACT</name>
<evidence type="ECO:0000259" key="2">
    <source>
        <dbReference type="PROSITE" id="PS51471"/>
    </source>
</evidence>
<comment type="similarity">
    <text evidence="1">Belongs to the iron/ascorbate-dependent oxidoreductase family.</text>
</comment>
<keyword evidence="1" id="KW-0408">Iron</keyword>
<dbReference type="Gene3D" id="2.60.120.620">
    <property type="entry name" value="q2cbj1_9rhob like domain"/>
    <property type="match status" value="1"/>
</dbReference>
<dbReference type="RefSeq" id="WP_323249857.1">
    <property type="nucleotide sequence ID" value="NZ_JAYFUL010000018.1"/>
</dbReference>
<dbReference type="PROSITE" id="PS51471">
    <property type="entry name" value="FE2OG_OXY"/>
    <property type="match status" value="1"/>
</dbReference>
<feature type="domain" description="Fe2OG dioxygenase" evidence="2">
    <location>
        <begin position="111"/>
        <end position="234"/>
    </location>
</feature>
<comment type="caution">
    <text evidence="3">The sequence shown here is derived from an EMBL/GenBank/DDBJ whole genome shotgun (WGS) entry which is preliminary data.</text>
</comment>
<dbReference type="InterPro" id="IPR005123">
    <property type="entry name" value="Oxoglu/Fe-dep_dioxygenase_dom"/>
</dbReference>
<sequence length="235" mass="27190">MSLSNNINSLNWQSIKQDLDEQGYAVIRAVIPRDVSDQLIASYSQADLYRSTIVMKRYNFGKGEYKYFAYPLPDSIVYLRNELYTPLSSVANEWNLKLGINLTYPEKHQDFIEACQQQNQYRPTPLILKYETGDFNTLHQDLYGELYFPFQAVLFLSQPQEDYTGGEFVLIEQKPRLQSQAIVLQPNRGDMVIFTTNFRAAKGTRGYYRSPMKHGVSKLHSGNRYTVGIIFHDAK</sequence>
<dbReference type="Proteomes" id="UP001304671">
    <property type="component" value="Unassembled WGS sequence"/>
</dbReference>
<reference evidence="3 4" key="1">
    <citation type="submission" date="2023-12" db="EMBL/GenBank/DDBJ databases">
        <title>Novel species of the genus Arcicella isolated from rivers.</title>
        <authorList>
            <person name="Lu H."/>
        </authorList>
    </citation>
    <scope>NUCLEOTIDE SEQUENCE [LARGE SCALE GENOMIC DNA]</scope>
    <source>
        <strain evidence="3 4">LMG 21963</strain>
    </source>
</reference>
<keyword evidence="1" id="KW-0560">Oxidoreductase</keyword>
<dbReference type="EMBL" id="JAYFUL010000018">
    <property type="protein sequence ID" value="MEA5258623.1"/>
    <property type="molecule type" value="Genomic_DNA"/>
</dbReference>
<evidence type="ECO:0000313" key="3">
    <source>
        <dbReference type="EMBL" id="MEA5258623.1"/>
    </source>
</evidence>
<accession>A0ABU5QNG7</accession>
<keyword evidence="4" id="KW-1185">Reference proteome</keyword>
<gene>
    <name evidence="3" type="ORF">VB264_12575</name>
</gene>
<dbReference type="InterPro" id="IPR018655">
    <property type="entry name" value="DUF2086"/>
</dbReference>
<evidence type="ECO:0000313" key="4">
    <source>
        <dbReference type="Proteomes" id="UP001304671"/>
    </source>
</evidence>
<proteinExistence type="inferred from homology"/>
<keyword evidence="1" id="KW-0479">Metal-binding</keyword>
<dbReference type="Pfam" id="PF09859">
    <property type="entry name" value="Oxygenase-NA"/>
    <property type="match status" value="1"/>
</dbReference>
<protein>
    <submittedName>
        <fullName evidence="3">2OG-Fe(II) oxygenase</fullName>
    </submittedName>
</protein>